<dbReference type="OMA" id="INIFEEM"/>
<dbReference type="GO" id="GO:0005739">
    <property type="term" value="C:mitochondrion"/>
    <property type="evidence" value="ECO:0007669"/>
    <property type="project" value="TreeGrafter"/>
</dbReference>
<dbReference type="Pfam" id="PF13516">
    <property type="entry name" value="LRR_6"/>
    <property type="match status" value="5"/>
</dbReference>
<evidence type="ECO:0000313" key="3">
    <source>
        <dbReference type="Proteomes" id="UP000233160"/>
    </source>
</evidence>
<dbReference type="GO" id="GO:0050727">
    <property type="term" value="P:regulation of inflammatory response"/>
    <property type="evidence" value="ECO:0007669"/>
    <property type="project" value="TreeGrafter"/>
</dbReference>
<name>A0A2K6G678_PROCO</name>
<dbReference type="GO" id="GO:0106333">
    <property type="term" value="C:subcortical maternal complex"/>
    <property type="evidence" value="ECO:0007669"/>
    <property type="project" value="TreeGrafter"/>
</dbReference>
<dbReference type="CDD" id="cd08320">
    <property type="entry name" value="Pyrin_NALPs"/>
    <property type="match status" value="1"/>
</dbReference>
<dbReference type="Gene3D" id="1.10.533.10">
    <property type="entry name" value="Death Domain, Fas"/>
    <property type="match status" value="1"/>
</dbReference>
<dbReference type="SMART" id="SM01289">
    <property type="entry name" value="PYRIN"/>
    <property type="match status" value="1"/>
</dbReference>
<dbReference type="GeneTree" id="ENSGT00940000162898"/>
<dbReference type="InterPro" id="IPR004020">
    <property type="entry name" value="DAPIN"/>
</dbReference>
<dbReference type="Pfam" id="PF02758">
    <property type="entry name" value="PYRIN"/>
    <property type="match status" value="1"/>
</dbReference>
<keyword evidence="3" id="KW-1185">Reference proteome</keyword>
<proteinExistence type="predicted"/>
<reference evidence="2" key="1">
    <citation type="submission" date="2025-08" db="UniProtKB">
        <authorList>
            <consortium name="Ensembl"/>
        </authorList>
    </citation>
    <scope>IDENTIFICATION</scope>
</reference>
<sequence length="620" mass="68508">LVTLPTGPVHSTLPKNPLFHQNLSFQSCIRMAEDKLPAFSIDGLQWCLKELDKEEFQTFKELLKKKSSELTKSSIPLVEVVNADVEHLAFLLHEYYTGPHAWEMSINIFEEMNLPTLSEKAKDEMKKHSVAEIPGDFEPIKTDQGPSKEEGSEISQAMEIDGATEAETEKQEISQAIEQGGATAAETKEQVRKSISKDEEAWSVIPRRVWGKGLIDQQWETFCRVLCNHRNLQHLDLGTSILTEWAMKKLCAELKSPTCTVQNLVFRDTQIMAGLQHLWLTLISNHHIKCLNLGSTLLKDEDVKAACEALKHPNCFLESLRLDLCAISQAGYLMISQVLTTRSISLNYLGLAGNKVTDEGVKPLFEALKAPQCTLQKLTLESCSLTAVGCHALASALDSNRSLTHLCLSSNHLGIEGMYMLCQSIRLPSCSLRRLILNQCGVNVDTCDFLVIAMMGNTLLTHLSLNWNPLQDEGVNLLCKVMLKTWCQLQDLELVGCHLTAACCTNLSSVITRSKHLKSLDLASNAVGDSGVAVLCEGLKHEKGSLRRLGLQACGLTSNCCEVLSSTLSCNQSLTSLNLVQNSFSPEGMVKLCSAFAHPLCSLQVIGLWKCQYPVQVQKL</sequence>
<feature type="domain" description="Pyrin" evidence="1">
    <location>
        <begin position="31"/>
        <end position="127"/>
    </location>
</feature>
<dbReference type="GO" id="GO:0005829">
    <property type="term" value="C:cytosol"/>
    <property type="evidence" value="ECO:0007669"/>
    <property type="project" value="TreeGrafter"/>
</dbReference>
<dbReference type="PROSITE" id="PS50824">
    <property type="entry name" value="DAPIN"/>
    <property type="match status" value="1"/>
</dbReference>
<dbReference type="InterPro" id="IPR032675">
    <property type="entry name" value="LRR_dom_sf"/>
</dbReference>
<dbReference type="SMART" id="SM00368">
    <property type="entry name" value="LRR_RI"/>
    <property type="match status" value="12"/>
</dbReference>
<dbReference type="GO" id="GO:0005938">
    <property type="term" value="C:cell cortex"/>
    <property type="evidence" value="ECO:0007669"/>
    <property type="project" value="TreeGrafter"/>
</dbReference>
<dbReference type="InterPro" id="IPR011029">
    <property type="entry name" value="DEATH-like_dom_sf"/>
</dbReference>
<dbReference type="InterPro" id="IPR001611">
    <property type="entry name" value="Leu-rich_rpt"/>
</dbReference>
<dbReference type="InterPro" id="IPR050637">
    <property type="entry name" value="NLRP_innate_immun_reg"/>
</dbReference>
<dbReference type="PANTHER" id="PTHR45690:SF7">
    <property type="entry name" value="NACHT, LRR AND PYD DOMAINS-CONTAINING PROTEIN 5"/>
    <property type="match status" value="1"/>
</dbReference>
<dbReference type="STRING" id="379532.ENSPCOP00000021743"/>
<organism evidence="2 3">
    <name type="scientific">Propithecus coquereli</name>
    <name type="common">Coquerel's sifaka</name>
    <name type="synonym">Propithecus verreauxi coquereli</name>
    <dbReference type="NCBI Taxonomy" id="379532"/>
    <lineage>
        <taxon>Eukaryota</taxon>
        <taxon>Metazoa</taxon>
        <taxon>Chordata</taxon>
        <taxon>Craniata</taxon>
        <taxon>Vertebrata</taxon>
        <taxon>Euteleostomi</taxon>
        <taxon>Mammalia</taxon>
        <taxon>Eutheria</taxon>
        <taxon>Euarchontoglires</taxon>
        <taxon>Primates</taxon>
        <taxon>Strepsirrhini</taxon>
        <taxon>Lemuriformes</taxon>
        <taxon>Indriidae</taxon>
        <taxon>Propithecus</taxon>
    </lineage>
</organism>
<dbReference type="Ensembl" id="ENSPCOT00000032410.1">
    <property type="protein sequence ID" value="ENSPCOP00000021743.1"/>
    <property type="gene ID" value="ENSPCOG00000022907.1"/>
</dbReference>
<dbReference type="GO" id="GO:0005634">
    <property type="term" value="C:nucleus"/>
    <property type="evidence" value="ECO:0007669"/>
    <property type="project" value="TreeGrafter"/>
</dbReference>
<dbReference type="PANTHER" id="PTHR45690">
    <property type="entry name" value="NACHT, LRR AND PYD DOMAINS-CONTAINING PROTEIN 12"/>
    <property type="match status" value="1"/>
</dbReference>
<dbReference type="Proteomes" id="UP000233160">
    <property type="component" value="Unassembled WGS sequence"/>
</dbReference>
<evidence type="ECO:0000259" key="1">
    <source>
        <dbReference type="PROSITE" id="PS50824"/>
    </source>
</evidence>
<reference evidence="2" key="2">
    <citation type="submission" date="2025-09" db="UniProtKB">
        <authorList>
            <consortium name="Ensembl"/>
        </authorList>
    </citation>
    <scope>IDENTIFICATION</scope>
</reference>
<dbReference type="Gene3D" id="3.80.10.10">
    <property type="entry name" value="Ribonuclease Inhibitor"/>
    <property type="match status" value="2"/>
</dbReference>
<protein>
    <recommendedName>
        <fullName evidence="1">Pyrin domain-containing protein</fullName>
    </recommendedName>
</protein>
<accession>A0A2K6G678</accession>
<dbReference type="AlphaFoldDB" id="A0A2K6G678"/>
<dbReference type="SUPFAM" id="SSF52047">
    <property type="entry name" value="RNI-like"/>
    <property type="match status" value="1"/>
</dbReference>
<evidence type="ECO:0000313" key="2">
    <source>
        <dbReference type="Ensembl" id="ENSPCOP00000021743.1"/>
    </source>
</evidence>
<dbReference type="SUPFAM" id="SSF47986">
    <property type="entry name" value="DEATH domain"/>
    <property type="match status" value="1"/>
</dbReference>